<feature type="binding site" evidence="4">
    <location>
        <begin position="189"/>
        <end position="191"/>
    </location>
    <ligand>
        <name>ATP</name>
        <dbReference type="ChEBI" id="CHEBI:30616"/>
    </ligand>
</feature>
<dbReference type="Gene3D" id="3.40.50.300">
    <property type="entry name" value="P-loop containing nucleotide triphosphate hydrolases"/>
    <property type="match status" value="1"/>
</dbReference>
<dbReference type="GO" id="GO:0005524">
    <property type="term" value="F:ATP binding"/>
    <property type="evidence" value="ECO:0007669"/>
    <property type="project" value="UniProtKB-KW"/>
</dbReference>
<gene>
    <name evidence="6" type="ORF">IV73_GL000459</name>
</gene>
<evidence type="ECO:0000256" key="1">
    <source>
        <dbReference type="ARBA" id="ARBA00007420"/>
    </source>
</evidence>
<dbReference type="InterPro" id="IPR027417">
    <property type="entry name" value="P-loop_NTPase"/>
</dbReference>
<evidence type="ECO:0000256" key="3">
    <source>
        <dbReference type="PIRSR" id="PIRSR000705-2"/>
    </source>
</evidence>
<dbReference type="SUPFAM" id="SSF52540">
    <property type="entry name" value="P-loop containing nucleoside triphosphate hydrolases"/>
    <property type="match status" value="1"/>
</dbReference>
<feature type="binding site" evidence="3">
    <location>
        <position position="53"/>
    </location>
    <ligand>
        <name>substrate</name>
    </ligand>
</feature>
<feature type="binding site" evidence="3">
    <location>
        <position position="42"/>
    </location>
    <ligand>
        <name>substrate</name>
    </ligand>
</feature>
<dbReference type="PIRSF" id="PIRSF000705">
    <property type="entry name" value="DNK"/>
    <property type="match status" value="1"/>
</dbReference>
<name>A0A0R2JD58_9LACO</name>
<feature type="active site" description="Proton acceptor" evidence="2">
    <location>
        <position position="76"/>
    </location>
</feature>
<keyword evidence="4" id="KW-0067">ATP-binding</keyword>
<dbReference type="RefSeq" id="WP_057754163.1">
    <property type="nucleotide sequence ID" value="NZ_JQBP01000002.1"/>
</dbReference>
<keyword evidence="7" id="KW-1185">Reference proteome</keyword>
<feature type="binding site" evidence="4">
    <location>
        <begin position="141"/>
        <end position="145"/>
    </location>
    <ligand>
        <name>ATP</name>
        <dbReference type="ChEBI" id="CHEBI:30616"/>
    </ligand>
</feature>
<reference evidence="6 7" key="1">
    <citation type="journal article" date="2015" name="Genome Announc.">
        <title>Expanding the biotechnology potential of lactobacilli through comparative genomics of 213 strains and associated genera.</title>
        <authorList>
            <person name="Sun Z."/>
            <person name="Harris H.M."/>
            <person name="McCann A."/>
            <person name="Guo C."/>
            <person name="Argimon S."/>
            <person name="Zhang W."/>
            <person name="Yang X."/>
            <person name="Jeffery I.B."/>
            <person name="Cooney J.C."/>
            <person name="Kagawa T.F."/>
            <person name="Liu W."/>
            <person name="Song Y."/>
            <person name="Salvetti E."/>
            <person name="Wrobel A."/>
            <person name="Rasinkangas P."/>
            <person name="Parkhill J."/>
            <person name="Rea M.C."/>
            <person name="O'Sullivan O."/>
            <person name="Ritari J."/>
            <person name="Douillard F.P."/>
            <person name="Paul Ross R."/>
            <person name="Yang R."/>
            <person name="Briner A.E."/>
            <person name="Felis G.E."/>
            <person name="de Vos W.M."/>
            <person name="Barrangou R."/>
            <person name="Klaenhammer T.R."/>
            <person name="Caufield P.W."/>
            <person name="Cui Y."/>
            <person name="Zhang H."/>
            <person name="O'Toole P.W."/>
        </authorList>
    </citation>
    <scope>NUCLEOTIDE SEQUENCE [LARGE SCALE GENOMIC DNA]</scope>
    <source>
        <strain evidence="6 7">DSM 20593</strain>
    </source>
</reference>
<evidence type="ECO:0000256" key="2">
    <source>
        <dbReference type="PIRSR" id="PIRSR000705-1"/>
    </source>
</evidence>
<comment type="caution">
    <text evidence="6">The sequence shown here is derived from an EMBL/GenBank/DDBJ whole genome shotgun (WGS) entry which is preliminary data.</text>
</comment>
<evidence type="ECO:0000256" key="4">
    <source>
        <dbReference type="PIRSR" id="PIRSR000705-3"/>
    </source>
</evidence>
<dbReference type="InterPro" id="IPR031314">
    <property type="entry name" value="DNK_dom"/>
</dbReference>
<feature type="binding site" evidence="3">
    <location>
        <position position="82"/>
    </location>
    <ligand>
        <name>substrate</name>
    </ligand>
</feature>
<keyword evidence="4" id="KW-0547">Nucleotide-binding</keyword>
<feature type="binding site" evidence="3">
    <location>
        <position position="30"/>
    </location>
    <ligand>
        <name>substrate</name>
    </ligand>
</feature>
<evidence type="ECO:0000313" key="7">
    <source>
        <dbReference type="Proteomes" id="UP000051655"/>
    </source>
</evidence>
<dbReference type="EMBL" id="JQBP01000002">
    <property type="protein sequence ID" value="KRN75296.1"/>
    <property type="molecule type" value="Genomic_DNA"/>
</dbReference>
<protein>
    <recommendedName>
        <fullName evidence="5">Deoxynucleoside kinase domain-containing protein</fullName>
    </recommendedName>
</protein>
<dbReference type="InterPro" id="IPR050566">
    <property type="entry name" value="Deoxyribonucleoside_kinase"/>
</dbReference>
<dbReference type="AlphaFoldDB" id="A0A0R2JD58"/>
<organism evidence="6 7">
    <name type="scientific">Weissella kandleri</name>
    <dbReference type="NCBI Taxonomy" id="1616"/>
    <lineage>
        <taxon>Bacteria</taxon>
        <taxon>Bacillati</taxon>
        <taxon>Bacillota</taxon>
        <taxon>Bacilli</taxon>
        <taxon>Lactobacillales</taxon>
        <taxon>Lactobacillaceae</taxon>
        <taxon>Weissella</taxon>
    </lineage>
</organism>
<dbReference type="STRING" id="1616.IV73_GL000459"/>
<dbReference type="InterPro" id="IPR002624">
    <property type="entry name" value="DCK/DGK"/>
</dbReference>
<dbReference type="GO" id="GO:0019136">
    <property type="term" value="F:deoxynucleoside kinase activity"/>
    <property type="evidence" value="ECO:0007669"/>
    <property type="project" value="InterPro"/>
</dbReference>
<feature type="domain" description="Deoxynucleoside kinase" evidence="5">
    <location>
        <begin position="2"/>
        <end position="207"/>
    </location>
</feature>
<sequence>MIVLSGTIGAGKTSLATFLAEHLGSEAYYESVDDNPILPLFYENPQKYGFLLQNYFLNKRLENIKDAQGSHLNVIDRSIFEDQLLFQLNADLDRATQTEAAIYSDLLHNMMEQVNYSANATIKTPDLLIYVNVSFDTMLKRIKKRGRSYEQVDQDPSLYDYYQELTRRYVAWFDQYDASPKLKIDGDQLDFVENEEDLAVVFNLIDQKIKELRIEG</sequence>
<dbReference type="OrthoDB" id="9776634at2"/>
<evidence type="ECO:0000259" key="5">
    <source>
        <dbReference type="Pfam" id="PF01712"/>
    </source>
</evidence>
<accession>A0A0R2JD58</accession>
<proteinExistence type="inferred from homology"/>
<feature type="binding site" evidence="3">
    <location>
        <position position="150"/>
    </location>
    <ligand>
        <name>substrate</name>
    </ligand>
</feature>
<evidence type="ECO:0000313" key="6">
    <source>
        <dbReference type="EMBL" id="KRN75296.1"/>
    </source>
</evidence>
<dbReference type="GO" id="GO:0005737">
    <property type="term" value="C:cytoplasm"/>
    <property type="evidence" value="ECO:0007669"/>
    <property type="project" value="TreeGrafter"/>
</dbReference>
<feature type="binding site" evidence="3">
    <location>
        <position position="77"/>
    </location>
    <ligand>
        <name>substrate</name>
    </ligand>
</feature>
<dbReference type="PATRIC" id="fig|1616.3.peg.475"/>
<dbReference type="PANTHER" id="PTHR10513:SF35">
    <property type="entry name" value="DEOXYADENOSINE KINASE"/>
    <property type="match status" value="1"/>
</dbReference>
<dbReference type="Pfam" id="PF01712">
    <property type="entry name" value="dNK"/>
    <property type="match status" value="1"/>
</dbReference>
<dbReference type="Proteomes" id="UP000051655">
    <property type="component" value="Unassembled WGS sequence"/>
</dbReference>
<comment type="similarity">
    <text evidence="1">Belongs to the DCK/DGK family.</text>
</comment>
<dbReference type="CDD" id="cd01673">
    <property type="entry name" value="dNK"/>
    <property type="match status" value="1"/>
</dbReference>
<feature type="binding site" evidence="4">
    <location>
        <begin position="6"/>
        <end position="14"/>
    </location>
    <ligand>
        <name>ATP</name>
        <dbReference type="ChEBI" id="CHEBI:30616"/>
    </ligand>
</feature>
<dbReference type="PANTHER" id="PTHR10513">
    <property type="entry name" value="DEOXYNUCLEOSIDE KINASE"/>
    <property type="match status" value="1"/>
</dbReference>